<feature type="domain" description="Reverse transcriptase zinc-binding" evidence="2">
    <location>
        <begin position="14"/>
        <end position="82"/>
    </location>
</feature>
<feature type="compositionally biased region" description="Basic residues" evidence="1">
    <location>
        <begin position="198"/>
        <end position="224"/>
    </location>
</feature>
<dbReference type="Proteomes" id="UP001168877">
    <property type="component" value="Unassembled WGS sequence"/>
</dbReference>
<keyword evidence="4" id="KW-1185">Reference proteome</keyword>
<feature type="compositionally biased region" description="Polar residues" evidence="1">
    <location>
        <begin position="345"/>
        <end position="355"/>
    </location>
</feature>
<organism evidence="3 4">
    <name type="scientific">Acer saccharum</name>
    <name type="common">Sugar maple</name>
    <dbReference type="NCBI Taxonomy" id="4024"/>
    <lineage>
        <taxon>Eukaryota</taxon>
        <taxon>Viridiplantae</taxon>
        <taxon>Streptophyta</taxon>
        <taxon>Embryophyta</taxon>
        <taxon>Tracheophyta</taxon>
        <taxon>Spermatophyta</taxon>
        <taxon>Magnoliopsida</taxon>
        <taxon>eudicotyledons</taxon>
        <taxon>Gunneridae</taxon>
        <taxon>Pentapetalae</taxon>
        <taxon>rosids</taxon>
        <taxon>malvids</taxon>
        <taxon>Sapindales</taxon>
        <taxon>Sapindaceae</taxon>
        <taxon>Hippocastanoideae</taxon>
        <taxon>Acereae</taxon>
        <taxon>Acer</taxon>
    </lineage>
</organism>
<evidence type="ECO:0000256" key="1">
    <source>
        <dbReference type="SAM" id="MobiDB-lite"/>
    </source>
</evidence>
<protein>
    <recommendedName>
        <fullName evidence="2">Reverse transcriptase zinc-binding domain-containing protein</fullName>
    </recommendedName>
</protein>
<dbReference type="InterPro" id="IPR026960">
    <property type="entry name" value="RVT-Znf"/>
</dbReference>
<feature type="compositionally biased region" description="Basic and acidic residues" evidence="1">
    <location>
        <begin position="253"/>
        <end position="277"/>
    </location>
</feature>
<feature type="region of interest" description="Disordered" evidence="1">
    <location>
        <begin position="165"/>
        <end position="286"/>
    </location>
</feature>
<reference evidence="3" key="1">
    <citation type="journal article" date="2022" name="Plant J.">
        <title>Strategies of tolerance reflected in two North American maple genomes.</title>
        <authorList>
            <person name="McEvoy S.L."/>
            <person name="Sezen U.U."/>
            <person name="Trouern-Trend A."/>
            <person name="McMahon S.M."/>
            <person name="Schaberg P.G."/>
            <person name="Yang J."/>
            <person name="Wegrzyn J.L."/>
            <person name="Swenson N.G."/>
        </authorList>
    </citation>
    <scope>NUCLEOTIDE SEQUENCE</scope>
    <source>
        <strain evidence="3">NS2018</strain>
    </source>
</reference>
<sequence length="517" mass="60559">MDSLSCSRAAVSCRSSKWWTRLWKMKIPQKVKIFIWKGCFDWIPTFYNLRRRRVQVWDICPRCNKRNETTVHALWECKVFKQARSDWLPNTVTLRVKYQSFFDLMLDCSFSMSDEELEFFCVVIWRVWYLRNSLTHGAPMADVCEVGEWAKCFLLQHKDCQPNPLQISRNSGIRTDENQSNKREEEEAPSLRDVWSPRLRRRASKKRRTRRRRLVPSTGRRRRRSPEEREEEGASPEEEREEEEEEAQKKKRSDSTTRLKKEEERHWPKLEQRKTESTVHTSSPPSTIVDLYSAIASLIKESDSKTLSLIKESEERQLSCFRAELNKIREEIKVGDTLGKKSTKENSGTSNQMNDKVSEKDEAASKSDGVASKIDFEKHSSDPRADAPAVSKMVEDVDNRTILDENELKEINNCVEFYIQEIVQEVKPSTKKFVQQSIVLDDLASPSVTAYNVADQSVMYKDYDKSRARKRTRFLKNHWINLLAKRLKSNVSDKPSTQDEITNVEFAAFMKTKQPTW</sequence>
<dbReference type="AlphaFoldDB" id="A0AA39SE93"/>
<feature type="compositionally biased region" description="Basic and acidic residues" evidence="1">
    <location>
        <begin position="174"/>
        <end position="185"/>
    </location>
</feature>
<gene>
    <name evidence="3" type="ORF">LWI29_035597</name>
</gene>
<evidence type="ECO:0000313" key="4">
    <source>
        <dbReference type="Proteomes" id="UP001168877"/>
    </source>
</evidence>
<evidence type="ECO:0000313" key="3">
    <source>
        <dbReference type="EMBL" id="KAK0591096.1"/>
    </source>
</evidence>
<feature type="region of interest" description="Disordered" evidence="1">
    <location>
        <begin position="339"/>
        <end position="391"/>
    </location>
</feature>
<reference evidence="3" key="2">
    <citation type="submission" date="2023-06" db="EMBL/GenBank/DDBJ databases">
        <authorList>
            <person name="Swenson N.G."/>
            <person name="Wegrzyn J.L."/>
            <person name="Mcevoy S.L."/>
        </authorList>
    </citation>
    <scope>NUCLEOTIDE SEQUENCE</scope>
    <source>
        <strain evidence="3">NS2018</strain>
        <tissue evidence="3">Leaf</tissue>
    </source>
</reference>
<proteinExistence type="predicted"/>
<accession>A0AA39SE93</accession>
<comment type="caution">
    <text evidence="3">The sequence shown here is derived from an EMBL/GenBank/DDBJ whole genome shotgun (WGS) entry which is preliminary data.</text>
</comment>
<feature type="compositionally biased region" description="Basic and acidic residues" evidence="1">
    <location>
        <begin position="374"/>
        <end position="385"/>
    </location>
</feature>
<evidence type="ECO:0000259" key="2">
    <source>
        <dbReference type="Pfam" id="PF13966"/>
    </source>
</evidence>
<name>A0AA39SE93_ACESA</name>
<feature type="compositionally biased region" description="Basic and acidic residues" evidence="1">
    <location>
        <begin position="356"/>
        <end position="365"/>
    </location>
</feature>
<feature type="compositionally biased region" description="Acidic residues" evidence="1">
    <location>
        <begin position="228"/>
        <end position="246"/>
    </location>
</feature>
<dbReference type="Pfam" id="PF13966">
    <property type="entry name" value="zf-RVT"/>
    <property type="match status" value="1"/>
</dbReference>
<dbReference type="EMBL" id="JAUESC010000381">
    <property type="protein sequence ID" value="KAK0591096.1"/>
    <property type="molecule type" value="Genomic_DNA"/>
</dbReference>